<dbReference type="Gene3D" id="3.90.70.10">
    <property type="entry name" value="Cysteine proteinases"/>
    <property type="match status" value="1"/>
</dbReference>
<comment type="caution">
    <text evidence="4">The sequence shown here is derived from an EMBL/GenBank/DDBJ whole genome shotgun (WGS) entry which is preliminary data.</text>
</comment>
<dbReference type="GO" id="GO:0070005">
    <property type="term" value="F:cysteine-type aminopeptidase activity"/>
    <property type="evidence" value="ECO:0007669"/>
    <property type="project" value="InterPro"/>
</dbReference>
<dbReference type="Pfam" id="PF03051">
    <property type="entry name" value="Peptidase_C1_2"/>
    <property type="match status" value="1"/>
</dbReference>
<dbReference type="GO" id="GO:0005737">
    <property type="term" value="C:cytoplasm"/>
    <property type="evidence" value="ECO:0007669"/>
    <property type="project" value="TreeGrafter"/>
</dbReference>
<feature type="non-terminal residue" evidence="4">
    <location>
        <position position="1"/>
    </location>
</feature>
<dbReference type="InterPro" id="IPR004134">
    <property type="entry name" value="Peptidase_C1B"/>
</dbReference>
<name>K1RRI8_9ZZZZ</name>
<dbReference type="GO" id="GO:0006508">
    <property type="term" value="P:proteolysis"/>
    <property type="evidence" value="ECO:0007669"/>
    <property type="project" value="UniProtKB-KW"/>
</dbReference>
<proteinExistence type="predicted"/>
<keyword evidence="2 4" id="KW-0378">Hydrolase</keyword>
<dbReference type="SUPFAM" id="SSF54001">
    <property type="entry name" value="Cysteine proteinases"/>
    <property type="match status" value="1"/>
</dbReference>
<evidence type="ECO:0000256" key="2">
    <source>
        <dbReference type="ARBA" id="ARBA00022801"/>
    </source>
</evidence>
<dbReference type="GO" id="GO:0043418">
    <property type="term" value="P:homocysteine catabolic process"/>
    <property type="evidence" value="ECO:0007669"/>
    <property type="project" value="TreeGrafter"/>
</dbReference>
<keyword evidence="1" id="KW-0645">Protease</keyword>
<gene>
    <name evidence="4" type="ORF">OBE_16411</name>
</gene>
<dbReference type="EMBL" id="AJWZ01011199">
    <property type="protein sequence ID" value="EKC46169.1"/>
    <property type="molecule type" value="Genomic_DNA"/>
</dbReference>
<evidence type="ECO:0000256" key="1">
    <source>
        <dbReference type="ARBA" id="ARBA00022670"/>
    </source>
</evidence>
<sequence length="275" mass="33202">ESLRMQNITGLFTDKVKKDCIKLINSKRENTNVNDLRKMKETFLEENYIFLSKILGEPKMKFDYEYKDKESKYVKYKNITPIEFRDKFLSINLNDFVSLGNIPMYNKEYYKLYREKYLGNVYQNSYVEFLNLPINEIKQLAIKQLKDNMPVYIRINLRKFRDKKSGVLDTRIFNYKNTFGFDFLTKEEALNTHDIYPHHCMSICGVNLLEHNKPQRWKLEDSYGTLEKVDGYYIMNDNYFDEFILQAIINKKYLSKKQRELLKQDVIEFEIKDPF</sequence>
<dbReference type="EC" id="3.4.22.-" evidence="4"/>
<dbReference type="InterPro" id="IPR038765">
    <property type="entry name" value="Papain-like_cys_pep_sf"/>
</dbReference>
<evidence type="ECO:0000313" key="4">
    <source>
        <dbReference type="EMBL" id="EKC46169.1"/>
    </source>
</evidence>
<dbReference type="PANTHER" id="PTHR10363">
    <property type="entry name" value="BLEOMYCIN HYDROLASE"/>
    <property type="match status" value="1"/>
</dbReference>
<dbReference type="GO" id="GO:0009636">
    <property type="term" value="P:response to toxic substance"/>
    <property type="evidence" value="ECO:0007669"/>
    <property type="project" value="TreeGrafter"/>
</dbReference>
<organism evidence="4">
    <name type="scientific">human gut metagenome</name>
    <dbReference type="NCBI Taxonomy" id="408170"/>
    <lineage>
        <taxon>unclassified sequences</taxon>
        <taxon>metagenomes</taxon>
        <taxon>organismal metagenomes</taxon>
    </lineage>
</organism>
<keyword evidence="3" id="KW-0788">Thiol protease</keyword>
<dbReference type="PANTHER" id="PTHR10363:SF2">
    <property type="entry name" value="BLEOMYCIN HYDROLASE"/>
    <property type="match status" value="1"/>
</dbReference>
<evidence type="ECO:0000256" key="3">
    <source>
        <dbReference type="ARBA" id="ARBA00022807"/>
    </source>
</evidence>
<accession>K1RRI8</accession>
<reference evidence="4" key="1">
    <citation type="journal article" date="2013" name="Environ. Microbiol.">
        <title>Microbiota from the distal guts of lean and obese adolescents exhibit partial functional redundancy besides clear differences in community structure.</title>
        <authorList>
            <person name="Ferrer M."/>
            <person name="Ruiz A."/>
            <person name="Lanza F."/>
            <person name="Haange S.B."/>
            <person name="Oberbach A."/>
            <person name="Till H."/>
            <person name="Bargiela R."/>
            <person name="Campoy C."/>
            <person name="Segura M.T."/>
            <person name="Richter M."/>
            <person name="von Bergen M."/>
            <person name="Seifert J."/>
            <person name="Suarez A."/>
        </authorList>
    </citation>
    <scope>NUCLEOTIDE SEQUENCE</scope>
</reference>
<dbReference type="AlphaFoldDB" id="K1RRI8"/>
<protein>
    <submittedName>
        <fullName evidence="4">Bleomycin hydrolase</fullName>
        <ecNumber evidence="4">3.4.22.-</ecNumber>
    </submittedName>
</protein>